<accession>A0A0D2NSE4</accession>
<evidence type="ECO:0000259" key="1">
    <source>
        <dbReference type="PROSITE" id="PS50404"/>
    </source>
</evidence>
<dbReference type="Pfam" id="PF13409">
    <property type="entry name" value="GST_N_2"/>
    <property type="match status" value="1"/>
</dbReference>
<organism evidence="2 3">
    <name type="scientific">Hypholoma sublateritium (strain FD-334 SS-4)</name>
    <dbReference type="NCBI Taxonomy" id="945553"/>
    <lineage>
        <taxon>Eukaryota</taxon>
        <taxon>Fungi</taxon>
        <taxon>Dikarya</taxon>
        <taxon>Basidiomycota</taxon>
        <taxon>Agaricomycotina</taxon>
        <taxon>Agaricomycetes</taxon>
        <taxon>Agaricomycetidae</taxon>
        <taxon>Agaricales</taxon>
        <taxon>Agaricineae</taxon>
        <taxon>Strophariaceae</taxon>
        <taxon>Hypholoma</taxon>
    </lineage>
</organism>
<dbReference type="InterPro" id="IPR004045">
    <property type="entry name" value="Glutathione_S-Trfase_N"/>
</dbReference>
<dbReference type="Gene3D" id="3.40.30.10">
    <property type="entry name" value="Glutaredoxin"/>
    <property type="match status" value="1"/>
</dbReference>
<dbReference type="STRING" id="945553.A0A0D2NSE4"/>
<keyword evidence="3" id="KW-1185">Reference proteome</keyword>
<dbReference type="PROSITE" id="PS50404">
    <property type="entry name" value="GST_NTER"/>
    <property type="match status" value="1"/>
</dbReference>
<feature type="domain" description="GST N-terminal" evidence="1">
    <location>
        <begin position="10"/>
        <end position="104"/>
    </location>
</feature>
<dbReference type="Proteomes" id="UP000054270">
    <property type="component" value="Unassembled WGS sequence"/>
</dbReference>
<protein>
    <recommendedName>
        <fullName evidence="1">GST N-terminal domain-containing protein</fullName>
    </recommendedName>
</protein>
<dbReference type="InterPro" id="IPR036249">
    <property type="entry name" value="Thioredoxin-like_sf"/>
</dbReference>
<dbReference type="SUPFAM" id="SSF52833">
    <property type="entry name" value="Thioredoxin-like"/>
    <property type="match status" value="1"/>
</dbReference>
<evidence type="ECO:0000313" key="2">
    <source>
        <dbReference type="EMBL" id="KJA21754.1"/>
    </source>
</evidence>
<proteinExistence type="predicted"/>
<sequence>MSHTDIILLDIPSTLRYPVSPHTWKVRMILNHKKLAFKETWVLTTQIEATCRALGIGPTGRKPDGSAHYTLPALIDRTDPTRHIALSDSTPIVEYLERTYPPASPESALFPLGTREVQIQFNQVDVMRILRIVPEVAVTAHLASKLEPDRGMLRTKFEGLYGRPFDQIEKTGAAREALWVNLEQQFRRLANMIDQNRNGDFFMGERPRFMDFALCGAMMFIRCLSPHDAWARICAWDGGRWERYFDTFQQNRGLGNL</sequence>
<gene>
    <name evidence="2" type="ORF">HYPSUDRAFT_165161</name>
</gene>
<dbReference type="InterPro" id="IPR036282">
    <property type="entry name" value="Glutathione-S-Trfase_C_sf"/>
</dbReference>
<dbReference type="OrthoDB" id="4951845at2759"/>
<dbReference type="EMBL" id="KN817555">
    <property type="protein sequence ID" value="KJA21754.1"/>
    <property type="molecule type" value="Genomic_DNA"/>
</dbReference>
<name>A0A0D2NSE4_HYPSF</name>
<dbReference type="Gene3D" id="1.20.1050.10">
    <property type="match status" value="1"/>
</dbReference>
<dbReference type="InterPro" id="IPR054416">
    <property type="entry name" value="GST_UstS-like_C"/>
</dbReference>
<dbReference type="Pfam" id="PF22041">
    <property type="entry name" value="GST_C_7"/>
    <property type="match status" value="1"/>
</dbReference>
<reference evidence="3" key="1">
    <citation type="submission" date="2014-04" db="EMBL/GenBank/DDBJ databases">
        <title>Evolutionary Origins and Diversification of the Mycorrhizal Mutualists.</title>
        <authorList>
            <consortium name="DOE Joint Genome Institute"/>
            <consortium name="Mycorrhizal Genomics Consortium"/>
            <person name="Kohler A."/>
            <person name="Kuo A."/>
            <person name="Nagy L.G."/>
            <person name="Floudas D."/>
            <person name="Copeland A."/>
            <person name="Barry K.W."/>
            <person name="Cichocki N."/>
            <person name="Veneault-Fourrey C."/>
            <person name="LaButti K."/>
            <person name="Lindquist E.A."/>
            <person name="Lipzen A."/>
            <person name="Lundell T."/>
            <person name="Morin E."/>
            <person name="Murat C."/>
            <person name="Riley R."/>
            <person name="Ohm R."/>
            <person name="Sun H."/>
            <person name="Tunlid A."/>
            <person name="Henrissat B."/>
            <person name="Grigoriev I.V."/>
            <person name="Hibbett D.S."/>
            <person name="Martin F."/>
        </authorList>
    </citation>
    <scope>NUCLEOTIDE SEQUENCE [LARGE SCALE GENOMIC DNA]</scope>
    <source>
        <strain evidence="3">FD-334 SS-4</strain>
    </source>
</reference>
<evidence type="ECO:0000313" key="3">
    <source>
        <dbReference type="Proteomes" id="UP000054270"/>
    </source>
</evidence>
<dbReference type="OMA" id="AWARICA"/>
<dbReference type="AlphaFoldDB" id="A0A0D2NSE4"/>
<dbReference type="SUPFAM" id="SSF47616">
    <property type="entry name" value="GST C-terminal domain-like"/>
    <property type="match status" value="1"/>
</dbReference>